<proteinExistence type="predicted"/>
<feature type="compositionally biased region" description="Acidic residues" evidence="1">
    <location>
        <begin position="124"/>
        <end position="137"/>
    </location>
</feature>
<dbReference type="AlphaFoldDB" id="A0AAD4CZZ0"/>
<evidence type="ECO:0000256" key="1">
    <source>
        <dbReference type="SAM" id="MobiDB-lite"/>
    </source>
</evidence>
<comment type="caution">
    <text evidence="2">The sequence shown here is derived from an EMBL/GenBank/DDBJ whole genome shotgun (WGS) entry which is preliminary data.</text>
</comment>
<name>A0AAD4CZZ0_9FUNG</name>
<feature type="compositionally biased region" description="Polar residues" evidence="1">
    <location>
        <begin position="268"/>
        <end position="282"/>
    </location>
</feature>
<feature type="compositionally biased region" description="Low complexity" evidence="1">
    <location>
        <begin position="219"/>
        <end position="235"/>
    </location>
</feature>
<sequence>GGWSGSYRSYSYANNKVYNIHDLTTPHTHKEFHFISSPPPHSTRILPLPPYRRLSALPPTPRSHCLLPQLGLRLALEELSSGSGAVGGAEGTGGRAMDADEEAVMGMFVKSLFIGSRASSVTVETEEEDMEMEMDEESSWRLTSEVGESSSWSSASVNGVDATAGEDSSGSPFPPSPASFSTTASGATSSSSGDSMITALPIHHTVSGPAPLDETGLASRSQSPSSSLSSWTTGSGSFGNQPPSTFSATESSSSSSGVSATSVLDAGQTRQEQQQRVLDQSFATSSPLSVSTVSSSAGSASSLAQSKVTEPVHGSYFPPAPPPAITPSSSIPSIPNFFNSKTNSRTQGSSSTGSSTSSSKASTPGDNKRSRQVVSAFLSSCSNYQVDAVGRLMALQFLVEHQL</sequence>
<accession>A0AAD4CZZ0</accession>
<feature type="compositionally biased region" description="Low complexity" evidence="1">
    <location>
        <begin position="326"/>
        <end position="335"/>
    </location>
</feature>
<reference evidence="2" key="1">
    <citation type="journal article" date="2020" name="Fungal Divers.">
        <title>Resolving the Mortierellaceae phylogeny through synthesis of multi-gene phylogenetics and phylogenomics.</title>
        <authorList>
            <person name="Vandepol N."/>
            <person name="Liber J."/>
            <person name="Desiro A."/>
            <person name="Na H."/>
            <person name="Kennedy M."/>
            <person name="Barry K."/>
            <person name="Grigoriev I.V."/>
            <person name="Miller A.N."/>
            <person name="O'Donnell K."/>
            <person name="Stajich J.E."/>
            <person name="Bonito G."/>
        </authorList>
    </citation>
    <scope>NUCLEOTIDE SEQUENCE</scope>
    <source>
        <strain evidence="2">NRRL 28262</strain>
    </source>
</reference>
<dbReference type="EMBL" id="JAAAIL010003817">
    <property type="protein sequence ID" value="KAG0249119.1"/>
    <property type="molecule type" value="Genomic_DNA"/>
</dbReference>
<evidence type="ECO:0000313" key="2">
    <source>
        <dbReference type="EMBL" id="KAG0249119.1"/>
    </source>
</evidence>
<protein>
    <submittedName>
        <fullName evidence="2">Uncharacterized protein</fullName>
    </submittedName>
</protein>
<feature type="compositionally biased region" description="Low complexity" evidence="1">
    <location>
        <begin position="244"/>
        <end position="262"/>
    </location>
</feature>
<feature type="compositionally biased region" description="Low complexity" evidence="1">
    <location>
        <begin position="283"/>
        <end position="306"/>
    </location>
</feature>
<dbReference type="Proteomes" id="UP001194580">
    <property type="component" value="Unassembled WGS sequence"/>
</dbReference>
<feature type="compositionally biased region" description="Low complexity" evidence="1">
    <location>
        <begin position="178"/>
        <end position="195"/>
    </location>
</feature>
<feature type="region of interest" description="Disordered" evidence="1">
    <location>
        <begin position="119"/>
        <end position="369"/>
    </location>
</feature>
<organism evidence="2 3">
    <name type="scientific">Linnemannia exigua</name>
    <dbReference type="NCBI Taxonomy" id="604196"/>
    <lineage>
        <taxon>Eukaryota</taxon>
        <taxon>Fungi</taxon>
        <taxon>Fungi incertae sedis</taxon>
        <taxon>Mucoromycota</taxon>
        <taxon>Mortierellomycotina</taxon>
        <taxon>Mortierellomycetes</taxon>
        <taxon>Mortierellales</taxon>
        <taxon>Mortierellaceae</taxon>
        <taxon>Linnemannia</taxon>
    </lineage>
</organism>
<evidence type="ECO:0000313" key="3">
    <source>
        <dbReference type="Proteomes" id="UP001194580"/>
    </source>
</evidence>
<feature type="compositionally biased region" description="Low complexity" evidence="1">
    <location>
        <begin position="144"/>
        <end position="157"/>
    </location>
</feature>
<feature type="non-terminal residue" evidence="2">
    <location>
        <position position="403"/>
    </location>
</feature>
<feature type="non-terminal residue" evidence="2">
    <location>
        <position position="1"/>
    </location>
</feature>
<gene>
    <name evidence="2" type="ORF">BGZ95_007676</name>
</gene>
<feature type="compositionally biased region" description="Low complexity" evidence="1">
    <location>
        <begin position="342"/>
        <end position="365"/>
    </location>
</feature>
<keyword evidence="3" id="KW-1185">Reference proteome</keyword>